<dbReference type="RefSeq" id="WP_075061598.1">
    <property type="nucleotide sequence ID" value="NZ_LGCL01000015.1"/>
</dbReference>
<accession>A0A0P6YAR6</accession>
<feature type="transmembrane region" description="Helical" evidence="1">
    <location>
        <begin position="230"/>
        <end position="251"/>
    </location>
</feature>
<feature type="transmembrane region" description="Helical" evidence="1">
    <location>
        <begin position="309"/>
        <end position="326"/>
    </location>
</feature>
<keyword evidence="1" id="KW-1133">Transmembrane helix</keyword>
<evidence type="ECO:0000256" key="1">
    <source>
        <dbReference type="SAM" id="Phobius"/>
    </source>
</evidence>
<feature type="transmembrane region" description="Helical" evidence="1">
    <location>
        <begin position="364"/>
        <end position="382"/>
    </location>
</feature>
<feature type="transmembrane region" description="Helical" evidence="1">
    <location>
        <begin position="394"/>
        <end position="417"/>
    </location>
</feature>
<feature type="transmembrane region" description="Helical" evidence="1">
    <location>
        <begin position="429"/>
        <end position="447"/>
    </location>
</feature>
<sequence>MLVLLPVLLLFLFALAILVWSQFRPSISYLWLAAAGGSILAWGLVLGAHWFNPDPFALPVWQTGLEAPFELAWELDEFSWPYAFALSSLLLAVMLTESARLQEPATPLLWVGSLAVNGAALLGVMANNPITMILAWTAIDLMEGWVVFSNARSAQKIERVATAFIVRVFGTLMVIWSMSYSASRGAELDFANIFPDSAIFLLIAVGLRMGVIPLHVPFTEELEVRRGLGTLIRFASPASSLVLLGHLPVSIQLAGSTPLLLSLAAITALYAAIMWASANDAISGRPFWLISMASVAVSLVLNGSPQQSVIPGMTLVLLGGVIFLFTQRRQWMVYLPLAAGLSMAGLPFTPAAGLYEILAARPLSLANGLILLAYALLLFGYLRHTRKLGREPEILERWLVVVYPAGLLVLILGFWALMLILPASFFTAGVWWAAAMGLGLAVGGVVLQERYGATLAQRSPWVVAVLRRAGRFSADLLRLDWVYRIGNWVFRVIQRILQFGVTMLEGDGGVLWAMVLLVLLVSFLYRGGTP</sequence>
<feature type="transmembrane region" description="Helical" evidence="1">
    <location>
        <begin position="108"/>
        <end position="126"/>
    </location>
</feature>
<evidence type="ECO:0008006" key="4">
    <source>
        <dbReference type="Google" id="ProtNLM"/>
    </source>
</evidence>
<proteinExistence type="predicted"/>
<feature type="transmembrane region" description="Helical" evidence="1">
    <location>
        <begin position="6"/>
        <end position="23"/>
    </location>
</feature>
<evidence type="ECO:0000313" key="2">
    <source>
        <dbReference type="EMBL" id="KPL78988.1"/>
    </source>
</evidence>
<feature type="transmembrane region" description="Helical" evidence="1">
    <location>
        <begin position="287"/>
        <end position="303"/>
    </location>
</feature>
<comment type="caution">
    <text evidence="2">The sequence shown here is derived from an EMBL/GenBank/DDBJ whole genome shotgun (WGS) entry which is preliminary data.</text>
</comment>
<feature type="transmembrane region" description="Helical" evidence="1">
    <location>
        <begin position="132"/>
        <end position="148"/>
    </location>
</feature>
<keyword evidence="1" id="KW-0812">Transmembrane</keyword>
<dbReference type="OrthoDB" id="157824at2"/>
<name>A0A0P6YAR6_9CHLR</name>
<feature type="transmembrane region" description="Helical" evidence="1">
    <location>
        <begin position="333"/>
        <end position="358"/>
    </location>
</feature>
<feature type="transmembrane region" description="Helical" evidence="1">
    <location>
        <begin position="78"/>
        <end position="96"/>
    </location>
</feature>
<dbReference type="STRING" id="1134406.ADN00_03600"/>
<feature type="transmembrane region" description="Helical" evidence="1">
    <location>
        <begin position="198"/>
        <end position="218"/>
    </location>
</feature>
<dbReference type="Proteomes" id="UP000050417">
    <property type="component" value="Unassembled WGS sequence"/>
</dbReference>
<protein>
    <recommendedName>
        <fullName evidence="4">NADH:quinone oxidoreductase/Mrp antiporter membrane subunit domain-containing protein</fullName>
    </recommendedName>
</protein>
<dbReference type="AlphaFoldDB" id="A0A0P6YAR6"/>
<evidence type="ECO:0000313" key="3">
    <source>
        <dbReference type="Proteomes" id="UP000050417"/>
    </source>
</evidence>
<feature type="transmembrane region" description="Helical" evidence="1">
    <location>
        <begin position="509"/>
        <end position="528"/>
    </location>
</feature>
<feature type="transmembrane region" description="Helical" evidence="1">
    <location>
        <begin position="160"/>
        <end position="178"/>
    </location>
</feature>
<dbReference type="EMBL" id="LGCL01000015">
    <property type="protein sequence ID" value="KPL78988.1"/>
    <property type="molecule type" value="Genomic_DNA"/>
</dbReference>
<gene>
    <name evidence="2" type="ORF">ADN00_03600</name>
</gene>
<organism evidence="2 3">
    <name type="scientific">Ornatilinea apprima</name>
    <dbReference type="NCBI Taxonomy" id="1134406"/>
    <lineage>
        <taxon>Bacteria</taxon>
        <taxon>Bacillati</taxon>
        <taxon>Chloroflexota</taxon>
        <taxon>Anaerolineae</taxon>
        <taxon>Anaerolineales</taxon>
        <taxon>Anaerolineaceae</taxon>
        <taxon>Ornatilinea</taxon>
    </lineage>
</organism>
<keyword evidence="3" id="KW-1185">Reference proteome</keyword>
<feature type="transmembrane region" description="Helical" evidence="1">
    <location>
        <begin position="257"/>
        <end position="275"/>
    </location>
</feature>
<keyword evidence="1" id="KW-0472">Membrane</keyword>
<feature type="transmembrane region" description="Helical" evidence="1">
    <location>
        <begin position="30"/>
        <end position="51"/>
    </location>
</feature>
<reference evidence="2 3" key="1">
    <citation type="submission" date="2015-07" db="EMBL/GenBank/DDBJ databases">
        <title>Genome sequence of Ornatilinea apprima DSM 23815.</title>
        <authorList>
            <person name="Hemp J."/>
            <person name="Ward L.M."/>
            <person name="Pace L.A."/>
            <person name="Fischer W.W."/>
        </authorList>
    </citation>
    <scope>NUCLEOTIDE SEQUENCE [LARGE SCALE GENOMIC DNA]</scope>
    <source>
        <strain evidence="2 3">P3M-1</strain>
    </source>
</reference>
<dbReference type="PATRIC" id="fig|1134406.4.peg.72"/>